<comment type="caution">
    <text evidence="1">The sequence shown here is derived from an EMBL/GenBank/DDBJ whole genome shotgun (WGS) entry which is preliminary data.</text>
</comment>
<name>A0ACB8V4U6_9EURO</name>
<dbReference type="EMBL" id="JALBCA010000006">
    <property type="protein sequence ID" value="KAI2392526.1"/>
    <property type="molecule type" value="Genomic_DNA"/>
</dbReference>
<sequence length="678" mass="77521">MRGSATERTPRTPGSRTSKRLRRLEPGTELDNDYPSSSTGLTPHISRTRIVVSSPIRPNYDERLSGKTQDKQRHYTTPHPKTKTKRKLGFEPSPSKQTTHSYHYIPFSDILDSRTKRRIGRAGFSEEMNRIEETRRVRKRIEKEKDEEMQRLRDELNVLRSGRTPHYDTPDISGEDSDLPSSIGGDDMEVGFNEGLTDAECMDKLIHGPPVFTDAGTQVSFHSCRGEVRSLKEDLEQRKAEKKRLFHEWQGICKPRKQNGKPNDTDTALSTPPPDLAVQILASLREATTRAAEAAQTVETVQNALSSHGFDGVHAMEVIANIGSRFRHARLELERAVPGETANANLSNWSTTIDAMVERIGRFAADLKRAQSQVTGYQEREVALRRQFDAALLRYDETSKRNENLQKYTETIAEDMLNARIKLQKLEKEIQHLATDKSRLLDTLECYREDVRMLEKLNSQLEDEIAASRNQVDILETANNKLDEKNELSKARIASLERNLANEYSLRQKMQASLQRCNSEISSLRLRMEKLESEHDVVVTALKQKNTEQFNGHEKEIGLLNVRLSSVSTSLNNTRIETERLEDQKLVLQRRLADFEQLFSRDAIRTAQDRAKETVEAFEEWQRKVDLLEKASPPETHSFAIGSEPITPATVTRFKNVEIERGRKRRRVISSPLEEEQG</sequence>
<reference evidence="1" key="1">
    <citation type="journal article" date="2022" name="bioRxiv">
        <title>Population genetic analysis of Ophidiomyces ophidiicola, the causative agent of snake fungal disease, indicates recent introductions to the USA.</title>
        <authorList>
            <person name="Ladner J.T."/>
            <person name="Palmer J.M."/>
            <person name="Ettinger C.L."/>
            <person name="Stajich J.E."/>
            <person name="Farrell T.M."/>
            <person name="Glorioso B.M."/>
            <person name="Lawson B."/>
            <person name="Price S.J."/>
            <person name="Stengle A.G."/>
            <person name="Grear D.A."/>
            <person name="Lorch J.M."/>
        </authorList>
    </citation>
    <scope>NUCLEOTIDE SEQUENCE</scope>
    <source>
        <strain evidence="1">NWHC 24266-5</strain>
    </source>
</reference>
<protein>
    <submittedName>
        <fullName evidence="1">Uncharacterized protein</fullName>
    </submittedName>
</protein>
<accession>A0ACB8V4U6</accession>
<evidence type="ECO:0000313" key="1">
    <source>
        <dbReference type="EMBL" id="KAI2392526.1"/>
    </source>
</evidence>
<proteinExistence type="predicted"/>
<organism evidence="1">
    <name type="scientific">Ophidiomyces ophidiicola</name>
    <dbReference type="NCBI Taxonomy" id="1387563"/>
    <lineage>
        <taxon>Eukaryota</taxon>
        <taxon>Fungi</taxon>
        <taxon>Dikarya</taxon>
        <taxon>Ascomycota</taxon>
        <taxon>Pezizomycotina</taxon>
        <taxon>Eurotiomycetes</taxon>
        <taxon>Eurotiomycetidae</taxon>
        <taxon>Onygenales</taxon>
        <taxon>Onygenaceae</taxon>
        <taxon>Ophidiomyces</taxon>
    </lineage>
</organism>
<gene>
    <name evidence="1" type="ORF">LOY88_000587</name>
</gene>